<evidence type="ECO:0000313" key="9">
    <source>
        <dbReference type="Proteomes" id="UP001279642"/>
    </source>
</evidence>
<keyword evidence="4" id="KW-0809">Transit peptide</keyword>
<evidence type="ECO:0000259" key="7">
    <source>
        <dbReference type="Pfam" id="PF08511"/>
    </source>
</evidence>
<comment type="pathway">
    <text evidence="1">Cofactor biosynthesis; ubiquinone biosynthesis.</text>
</comment>
<organism evidence="8 9">
    <name type="scientific">Dongia soli</name>
    <dbReference type="NCBI Taxonomy" id="600628"/>
    <lineage>
        <taxon>Bacteria</taxon>
        <taxon>Pseudomonadati</taxon>
        <taxon>Pseudomonadota</taxon>
        <taxon>Alphaproteobacteria</taxon>
        <taxon>Rhodospirillales</taxon>
        <taxon>Dongiaceae</taxon>
        <taxon>Dongia</taxon>
    </lineage>
</organism>
<evidence type="ECO:0000256" key="5">
    <source>
        <dbReference type="ARBA" id="ARBA00023121"/>
    </source>
</evidence>
<reference evidence="8 9" key="1">
    <citation type="journal article" date="2016" name="Antonie Van Leeuwenhoek">
        <title>Dongia soli sp. nov., isolated from soil from Dokdo, Korea.</title>
        <authorList>
            <person name="Kim D.U."/>
            <person name="Lee H."/>
            <person name="Kim H."/>
            <person name="Kim S.G."/>
            <person name="Ka J.O."/>
        </authorList>
    </citation>
    <scope>NUCLEOTIDE SEQUENCE [LARGE SCALE GENOMIC DNA]</scope>
    <source>
        <strain evidence="8 9">D78</strain>
    </source>
</reference>
<dbReference type="Proteomes" id="UP001279642">
    <property type="component" value="Unassembled WGS sequence"/>
</dbReference>
<dbReference type="InterPro" id="IPR013718">
    <property type="entry name" value="COQ9_C"/>
</dbReference>
<accession>A0ABU5EDL1</accession>
<proteinExistence type="inferred from homology"/>
<dbReference type="Pfam" id="PF08511">
    <property type="entry name" value="COQ9"/>
    <property type="match status" value="1"/>
</dbReference>
<dbReference type="PANTHER" id="PTHR21427">
    <property type="entry name" value="UBIQUINONE BIOSYNTHESIS PROTEIN COQ9, MITOCHONDRIAL"/>
    <property type="match status" value="1"/>
</dbReference>
<feature type="domain" description="COQ9 C-terminal" evidence="7">
    <location>
        <begin position="120"/>
        <end position="188"/>
    </location>
</feature>
<keyword evidence="3" id="KW-0831">Ubiquinone biosynthesis</keyword>
<dbReference type="PANTHER" id="PTHR21427:SF19">
    <property type="entry name" value="UBIQUINONE BIOSYNTHESIS PROTEIN COQ9, MITOCHONDRIAL"/>
    <property type="match status" value="1"/>
</dbReference>
<dbReference type="NCBIfam" id="TIGR02396">
    <property type="entry name" value="diverge_rpsU"/>
    <property type="match status" value="1"/>
</dbReference>
<evidence type="ECO:0000256" key="6">
    <source>
        <dbReference type="ARBA" id="ARBA00058104"/>
    </source>
</evidence>
<name>A0ABU5EDL1_9PROT</name>
<keyword evidence="9" id="KW-1185">Reference proteome</keyword>
<evidence type="ECO:0000256" key="1">
    <source>
        <dbReference type="ARBA" id="ARBA00004749"/>
    </source>
</evidence>
<comment type="function">
    <text evidence="6">Membrane-associated protein that warps the membrane surface to access and bind aromatic isoprenes with high specificity, including ubiquinone (CoQ) isoprene intermediates and presents them directly to COQ7, therefore facilitating the COQ7-mediated hydroxylase step. Participates in the biosynthesis of coenzyme Q, also named ubiquinone, an essential lipid-soluble electron transporter for aerobic cellular respiration.</text>
</comment>
<evidence type="ECO:0000256" key="2">
    <source>
        <dbReference type="ARBA" id="ARBA00010766"/>
    </source>
</evidence>
<evidence type="ECO:0000256" key="3">
    <source>
        <dbReference type="ARBA" id="ARBA00022688"/>
    </source>
</evidence>
<evidence type="ECO:0000313" key="8">
    <source>
        <dbReference type="EMBL" id="MDY0884149.1"/>
    </source>
</evidence>
<evidence type="ECO:0000256" key="4">
    <source>
        <dbReference type="ARBA" id="ARBA00022946"/>
    </source>
</evidence>
<dbReference type="Gene3D" id="1.10.357.10">
    <property type="entry name" value="Tetracycline Repressor, domain 2"/>
    <property type="match status" value="1"/>
</dbReference>
<dbReference type="InterPro" id="IPR012762">
    <property type="entry name" value="Ubiq_biosynth_COQ9"/>
</dbReference>
<sequence>MTDAYDRNQDRERLLAAVLNHVAFDGWSEAALQAAGNDTGLAADRVLNAFPGGARDALIFWHEVADQRMVAAMAAPEIASLRIRDRVAAAIRIRLEGCQPHREAVRAGCTLLMMPQNAALATKLLYGTVNAIWYAVGDQSTDHNFYTKRALLAAVYSATVLYWLNDKSDGSAATWAFLDRRIGDVMRIPQALGQTMGKLRDISDRLPHPLRLLKRGRRPGFRRRAAR</sequence>
<protein>
    <submittedName>
        <fullName evidence="8">COQ9 family protein</fullName>
    </submittedName>
</protein>
<keyword evidence="5" id="KW-0446">Lipid-binding</keyword>
<dbReference type="EMBL" id="JAXCLW010000004">
    <property type="protein sequence ID" value="MDY0884149.1"/>
    <property type="molecule type" value="Genomic_DNA"/>
</dbReference>
<comment type="caution">
    <text evidence="8">The sequence shown here is derived from an EMBL/GenBank/DDBJ whole genome shotgun (WGS) entry which is preliminary data.</text>
</comment>
<comment type="similarity">
    <text evidence="2">Belongs to the COQ9 family.</text>
</comment>
<dbReference type="RefSeq" id="WP_320509221.1">
    <property type="nucleotide sequence ID" value="NZ_JAXCLW010000004.1"/>
</dbReference>
<gene>
    <name evidence="8" type="ORF">SMD27_14985</name>
</gene>